<dbReference type="Proteomes" id="UP000314294">
    <property type="component" value="Unassembled WGS sequence"/>
</dbReference>
<name>A0A4Z2HF25_9TELE</name>
<evidence type="ECO:0000313" key="2">
    <source>
        <dbReference type="Proteomes" id="UP000314294"/>
    </source>
</evidence>
<evidence type="ECO:0000313" key="1">
    <source>
        <dbReference type="EMBL" id="TNN64306.1"/>
    </source>
</evidence>
<protein>
    <submittedName>
        <fullName evidence="1">Uncharacterized protein</fullName>
    </submittedName>
</protein>
<organism evidence="1 2">
    <name type="scientific">Liparis tanakae</name>
    <name type="common">Tanaka's snailfish</name>
    <dbReference type="NCBI Taxonomy" id="230148"/>
    <lineage>
        <taxon>Eukaryota</taxon>
        <taxon>Metazoa</taxon>
        <taxon>Chordata</taxon>
        <taxon>Craniata</taxon>
        <taxon>Vertebrata</taxon>
        <taxon>Euteleostomi</taxon>
        <taxon>Actinopterygii</taxon>
        <taxon>Neopterygii</taxon>
        <taxon>Teleostei</taxon>
        <taxon>Neoteleostei</taxon>
        <taxon>Acanthomorphata</taxon>
        <taxon>Eupercaria</taxon>
        <taxon>Perciformes</taxon>
        <taxon>Cottioidei</taxon>
        <taxon>Cottales</taxon>
        <taxon>Liparidae</taxon>
        <taxon>Liparis</taxon>
    </lineage>
</organism>
<keyword evidence="2" id="KW-1185">Reference proteome</keyword>
<proteinExistence type="predicted"/>
<dbReference type="EMBL" id="SRLO01000255">
    <property type="protein sequence ID" value="TNN64306.1"/>
    <property type="molecule type" value="Genomic_DNA"/>
</dbReference>
<gene>
    <name evidence="1" type="ORF">EYF80_025436</name>
</gene>
<accession>A0A4Z2HF25</accession>
<reference evidence="1 2" key="1">
    <citation type="submission" date="2019-03" db="EMBL/GenBank/DDBJ databases">
        <title>First draft genome of Liparis tanakae, snailfish: a comprehensive survey of snailfish specific genes.</title>
        <authorList>
            <person name="Kim W."/>
            <person name="Song I."/>
            <person name="Jeong J.-H."/>
            <person name="Kim D."/>
            <person name="Kim S."/>
            <person name="Ryu S."/>
            <person name="Song J.Y."/>
            <person name="Lee S.K."/>
        </authorList>
    </citation>
    <scope>NUCLEOTIDE SEQUENCE [LARGE SCALE GENOMIC DNA]</scope>
    <source>
        <tissue evidence="1">Muscle</tissue>
    </source>
</reference>
<dbReference type="AlphaFoldDB" id="A0A4Z2HF25"/>
<sequence>MKFGGRPLEQNDICPLRPRPVFVFACALGYSLPQWPQQGTVDAPQLGAKVDRSTTTFFFQQLLQGYHHSTGQSEAECRSVQCGESLQDVKSRVLLALGDEAQAQVHGIYRKKKDILILLGFIRLSR</sequence>
<comment type="caution">
    <text evidence="1">The sequence shown here is derived from an EMBL/GenBank/DDBJ whole genome shotgun (WGS) entry which is preliminary data.</text>
</comment>